<feature type="transmembrane region" description="Helical" evidence="9">
    <location>
        <begin position="59"/>
        <end position="81"/>
    </location>
</feature>
<evidence type="ECO:0000256" key="5">
    <source>
        <dbReference type="ARBA" id="ARBA00022741"/>
    </source>
</evidence>
<proteinExistence type="predicted"/>
<evidence type="ECO:0000256" key="4">
    <source>
        <dbReference type="ARBA" id="ARBA00022679"/>
    </source>
</evidence>
<reference evidence="12 13" key="1">
    <citation type="submission" date="2017-02" db="EMBL/GenBank/DDBJ databases">
        <authorList>
            <person name="Peterson S.W."/>
        </authorList>
    </citation>
    <scope>NUCLEOTIDE SEQUENCE [LARGE SCALE GENOMIC DNA]</scope>
    <source>
        <strain evidence="12 13">DSM 21481</strain>
    </source>
</reference>
<keyword evidence="13" id="KW-1185">Reference proteome</keyword>
<evidence type="ECO:0000313" key="13">
    <source>
        <dbReference type="Proteomes" id="UP000189777"/>
    </source>
</evidence>
<feature type="transmembrane region" description="Helical" evidence="9">
    <location>
        <begin position="117"/>
        <end position="135"/>
    </location>
</feature>
<keyword evidence="3" id="KW-0597">Phosphoprotein</keyword>
<organism evidence="12 13">
    <name type="scientific">Krasilnikoviella flava</name>
    <dbReference type="NCBI Taxonomy" id="526729"/>
    <lineage>
        <taxon>Bacteria</taxon>
        <taxon>Bacillati</taxon>
        <taxon>Actinomycetota</taxon>
        <taxon>Actinomycetes</taxon>
        <taxon>Micrococcales</taxon>
        <taxon>Promicromonosporaceae</taxon>
        <taxon>Krasilnikoviella</taxon>
    </lineage>
</organism>
<keyword evidence="6 12" id="KW-0418">Kinase</keyword>
<dbReference type="Pfam" id="PF07730">
    <property type="entry name" value="HisKA_3"/>
    <property type="match status" value="1"/>
</dbReference>
<name>A0A1T5LLB3_9MICO</name>
<feature type="transmembrane region" description="Helical" evidence="9">
    <location>
        <begin position="6"/>
        <end position="26"/>
    </location>
</feature>
<dbReference type="InterPro" id="IPR003594">
    <property type="entry name" value="HATPase_dom"/>
</dbReference>
<evidence type="ECO:0000313" key="12">
    <source>
        <dbReference type="EMBL" id="SKC76674.1"/>
    </source>
</evidence>
<evidence type="ECO:0000256" key="7">
    <source>
        <dbReference type="ARBA" id="ARBA00022840"/>
    </source>
</evidence>
<evidence type="ECO:0000256" key="6">
    <source>
        <dbReference type="ARBA" id="ARBA00022777"/>
    </source>
</evidence>
<dbReference type="AlphaFoldDB" id="A0A1T5LLB3"/>
<dbReference type="OrthoDB" id="227596at2"/>
<sequence length="363" mass="37193">MDPARTRIDVLVASVCAAGGLLLVLLRARSDVGWAPTWAEVATQLGAAALLLARSRHPLLVLAGCAAASVVSPVIATLGAAHATGLYVASSRTSIGAMLAAVTVTWPTWLLTSESTGPSALWAGIVVILFAYAAGRLQRLQQEEDAHGAARAEAGARAAERSALARDLHDVVSHRMSYAVVEAEVLRTTTADDDVRLVAQEIGTSCRAALAEMRTVLRALTAGGDAPVGGPGGAADGAAELETRVAEARRAGQPVQVVGAWAAHGAPDVVDRTVLRVVDEGLTNALRHAPGAATVVELGDGEGELRVSVENRPPTAPPTGLTTGGFGLTGLRERVTLLGGTLDAGPTVEGGYRLRAALPRRPA</sequence>
<dbReference type="GO" id="GO:0000155">
    <property type="term" value="F:phosphorelay sensor kinase activity"/>
    <property type="evidence" value="ECO:0007669"/>
    <property type="project" value="InterPro"/>
</dbReference>
<keyword evidence="7" id="KW-0067">ATP-binding</keyword>
<keyword evidence="4" id="KW-0808">Transferase</keyword>
<evidence type="ECO:0000256" key="8">
    <source>
        <dbReference type="ARBA" id="ARBA00023012"/>
    </source>
</evidence>
<dbReference type="InterPro" id="IPR036890">
    <property type="entry name" value="HATPase_C_sf"/>
</dbReference>
<dbReference type="Gene3D" id="3.30.565.10">
    <property type="entry name" value="Histidine kinase-like ATPase, C-terminal domain"/>
    <property type="match status" value="1"/>
</dbReference>
<dbReference type="STRING" id="526729.SAMN04324258_3625"/>
<dbReference type="EMBL" id="FUZQ01000006">
    <property type="protein sequence ID" value="SKC76674.1"/>
    <property type="molecule type" value="Genomic_DNA"/>
</dbReference>
<keyword evidence="8" id="KW-0902">Two-component regulatory system</keyword>
<keyword evidence="9" id="KW-1133">Transmembrane helix</keyword>
<dbReference type="PANTHER" id="PTHR24421">
    <property type="entry name" value="NITRATE/NITRITE SENSOR PROTEIN NARX-RELATED"/>
    <property type="match status" value="1"/>
</dbReference>
<dbReference type="GO" id="GO:0016020">
    <property type="term" value="C:membrane"/>
    <property type="evidence" value="ECO:0007669"/>
    <property type="project" value="InterPro"/>
</dbReference>
<keyword evidence="5" id="KW-0547">Nucleotide-binding</keyword>
<evidence type="ECO:0000256" key="2">
    <source>
        <dbReference type="ARBA" id="ARBA00012438"/>
    </source>
</evidence>
<dbReference type="Pfam" id="PF02518">
    <property type="entry name" value="HATPase_c"/>
    <property type="match status" value="1"/>
</dbReference>
<dbReference type="SUPFAM" id="SSF55874">
    <property type="entry name" value="ATPase domain of HSP90 chaperone/DNA topoisomerase II/histidine kinase"/>
    <property type="match status" value="1"/>
</dbReference>
<keyword evidence="9" id="KW-0472">Membrane</keyword>
<dbReference type="CDD" id="cd16917">
    <property type="entry name" value="HATPase_UhpB-NarQ-NarX-like"/>
    <property type="match status" value="1"/>
</dbReference>
<dbReference type="PANTHER" id="PTHR24421:SF10">
    <property type="entry name" value="NITRATE_NITRITE SENSOR PROTEIN NARQ"/>
    <property type="match status" value="1"/>
</dbReference>
<dbReference type="InterPro" id="IPR011712">
    <property type="entry name" value="Sig_transdc_His_kin_sub3_dim/P"/>
</dbReference>
<evidence type="ECO:0000256" key="9">
    <source>
        <dbReference type="SAM" id="Phobius"/>
    </source>
</evidence>
<dbReference type="Gene3D" id="1.20.5.1930">
    <property type="match status" value="1"/>
</dbReference>
<feature type="transmembrane region" description="Helical" evidence="9">
    <location>
        <begin position="93"/>
        <end position="111"/>
    </location>
</feature>
<dbReference type="Proteomes" id="UP000189777">
    <property type="component" value="Unassembled WGS sequence"/>
</dbReference>
<feature type="domain" description="Signal transduction histidine kinase subgroup 3 dimerisation and phosphoacceptor" evidence="11">
    <location>
        <begin position="160"/>
        <end position="221"/>
    </location>
</feature>
<dbReference type="EC" id="2.7.13.3" evidence="2"/>
<keyword evidence="9" id="KW-0812">Transmembrane</keyword>
<dbReference type="GO" id="GO:0005524">
    <property type="term" value="F:ATP binding"/>
    <property type="evidence" value="ECO:0007669"/>
    <property type="project" value="UniProtKB-KW"/>
</dbReference>
<feature type="domain" description="Histidine kinase/HSP90-like ATPase" evidence="10">
    <location>
        <begin position="273"/>
        <end position="361"/>
    </location>
</feature>
<protein>
    <recommendedName>
        <fullName evidence="2">histidine kinase</fullName>
        <ecNumber evidence="2">2.7.13.3</ecNumber>
    </recommendedName>
</protein>
<accession>A0A1T5LLB3</accession>
<dbReference type="InterPro" id="IPR050482">
    <property type="entry name" value="Sensor_HK_TwoCompSys"/>
</dbReference>
<evidence type="ECO:0000259" key="11">
    <source>
        <dbReference type="Pfam" id="PF07730"/>
    </source>
</evidence>
<gene>
    <name evidence="12" type="ORF">SAMN04324258_3625</name>
</gene>
<dbReference type="GO" id="GO:0046983">
    <property type="term" value="F:protein dimerization activity"/>
    <property type="evidence" value="ECO:0007669"/>
    <property type="project" value="InterPro"/>
</dbReference>
<evidence type="ECO:0000256" key="3">
    <source>
        <dbReference type="ARBA" id="ARBA00022553"/>
    </source>
</evidence>
<evidence type="ECO:0000259" key="10">
    <source>
        <dbReference type="Pfam" id="PF02518"/>
    </source>
</evidence>
<dbReference type="RefSeq" id="WP_079575972.1">
    <property type="nucleotide sequence ID" value="NZ_FUZQ01000006.1"/>
</dbReference>
<comment type="catalytic activity">
    <reaction evidence="1">
        <text>ATP + protein L-histidine = ADP + protein N-phospho-L-histidine.</text>
        <dbReference type="EC" id="2.7.13.3"/>
    </reaction>
</comment>
<evidence type="ECO:0000256" key="1">
    <source>
        <dbReference type="ARBA" id="ARBA00000085"/>
    </source>
</evidence>